<gene>
    <name evidence="3" type="ORF">GM51_3800</name>
</gene>
<dbReference type="SUPFAM" id="SSF54106">
    <property type="entry name" value="LysM domain"/>
    <property type="match status" value="1"/>
</dbReference>
<dbReference type="EMBL" id="JNSL01000014">
    <property type="protein sequence ID" value="KGA21082.1"/>
    <property type="molecule type" value="Genomic_DNA"/>
</dbReference>
<dbReference type="PROSITE" id="PS51782">
    <property type="entry name" value="LYSM"/>
    <property type="match status" value="1"/>
</dbReference>
<organism evidence="3">
    <name type="scientific">freshwater metagenome</name>
    <dbReference type="NCBI Taxonomy" id="449393"/>
    <lineage>
        <taxon>unclassified sequences</taxon>
        <taxon>metagenomes</taxon>
        <taxon>ecological metagenomes</taxon>
    </lineage>
</organism>
<protein>
    <recommendedName>
        <fullName evidence="2">LysM domain-containing protein</fullName>
    </recommendedName>
</protein>
<evidence type="ECO:0000259" key="2">
    <source>
        <dbReference type="PROSITE" id="PS51782"/>
    </source>
</evidence>
<accession>A0A094QCF3</accession>
<proteinExistence type="predicted"/>
<dbReference type="InterPro" id="IPR036779">
    <property type="entry name" value="LysM_dom_sf"/>
</dbReference>
<dbReference type="InterPro" id="IPR018392">
    <property type="entry name" value="LysM"/>
</dbReference>
<dbReference type="AlphaFoldDB" id="A0A094QCF3"/>
<reference evidence="3" key="1">
    <citation type="submission" date="2014-06" db="EMBL/GenBank/DDBJ databases">
        <title>Key roles for freshwater Actinobacteria revealed by deep metagenomic sequencing.</title>
        <authorList>
            <person name="Ghai R."/>
            <person name="Mizuno C.M."/>
            <person name="Picazo A."/>
            <person name="Camacho A."/>
            <person name="Rodriguez-Valera F."/>
        </authorList>
    </citation>
    <scope>NUCLEOTIDE SEQUENCE</scope>
</reference>
<sequence>MSVGGGMVFLSNKCSKNLPQGLTAAGVKTMSTYAVSTVIIPSGLNRRGRLARTLVVLSLAVVLLAGFAFQAGAGDVVSGPADSKTSSYVVLTVGSGDSIWSIAQTVADGRDVRSVVDAIVTANSLSDGTVSAGQKIRVPLR</sequence>
<keyword evidence="1" id="KW-1133">Transmembrane helix</keyword>
<dbReference type="Pfam" id="PF01476">
    <property type="entry name" value="LysM"/>
    <property type="match status" value="1"/>
</dbReference>
<evidence type="ECO:0000313" key="3">
    <source>
        <dbReference type="EMBL" id="KGA21082.1"/>
    </source>
</evidence>
<name>A0A094QCF3_9ZZZZ</name>
<evidence type="ECO:0000256" key="1">
    <source>
        <dbReference type="SAM" id="Phobius"/>
    </source>
</evidence>
<keyword evidence="1" id="KW-0812">Transmembrane</keyword>
<keyword evidence="1" id="KW-0472">Membrane</keyword>
<comment type="caution">
    <text evidence="3">The sequence shown here is derived from an EMBL/GenBank/DDBJ whole genome shotgun (WGS) entry which is preliminary data.</text>
</comment>
<dbReference type="SMART" id="SM00257">
    <property type="entry name" value="LysM"/>
    <property type="match status" value="1"/>
</dbReference>
<feature type="domain" description="LysM" evidence="2">
    <location>
        <begin position="89"/>
        <end position="138"/>
    </location>
</feature>
<feature type="transmembrane region" description="Helical" evidence="1">
    <location>
        <begin position="54"/>
        <end position="73"/>
    </location>
</feature>
<dbReference type="Gene3D" id="3.10.350.10">
    <property type="entry name" value="LysM domain"/>
    <property type="match status" value="1"/>
</dbReference>
<dbReference type="CDD" id="cd00118">
    <property type="entry name" value="LysM"/>
    <property type="match status" value="1"/>
</dbReference>